<protein>
    <submittedName>
        <fullName evidence="1">Uncharacterized protein</fullName>
    </submittedName>
</protein>
<organism evidence="1 2">
    <name type="scientific">Psophocarpus tetragonolobus</name>
    <name type="common">Winged bean</name>
    <name type="synonym">Dolichos tetragonolobus</name>
    <dbReference type="NCBI Taxonomy" id="3891"/>
    <lineage>
        <taxon>Eukaryota</taxon>
        <taxon>Viridiplantae</taxon>
        <taxon>Streptophyta</taxon>
        <taxon>Embryophyta</taxon>
        <taxon>Tracheophyta</taxon>
        <taxon>Spermatophyta</taxon>
        <taxon>Magnoliopsida</taxon>
        <taxon>eudicotyledons</taxon>
        <taxon>Gunneridae</taxon>
        <taxon>Pentapetalae</taxon>
        <taxon>rosids</taxon>
        <taxon>fabids</taxon>
        <taxon>Fabales</taxon>
        <taxon>Fabaceae</taxon>
        <taxon>Papilionoideae</taxon>
        <taxon>50 kb inversion clade</taxon>
        <taxon>NPAAA clade</taxon>
        <taxon>indigoferoid/millettioid clade</taxon>
        <taxon>Phaseoleae</taxon>
        <taxon>Psophocarpus</taxon>
    </lineage>
</organism>
<name>A0AAN9XF91_PSOTE</name>
<reference evidence="1 2" key="1">
    <citation type="submission" date="2024-01" db="EMBL/GenBank/DDBJ databases">
        <title>The genomes of 5 underutilized Papilionoideae crops provide insights into root nodulation and disease resistanc.</title>
        <authorList>
            <person name="Jiang F."/>
        </authorList>
    </citation>
    <scope>NUCLEOTIDE SEQUENCE [LARGE SCALE GENOMIC DNA]</scope>
    <source>
        <strain evidence="1">DUOXIRENSHENG_FW03</strain>
        <tissue evidence="1">Leaves</tissue>
    </source>
</reference>
<keyword evidence="2" id="KW-1185">Reference proteome</keyword>
<dbReference type="EMBL" id="JAYMYS010000006">
    <property type="protein sequence ID" value="KAK7389982.1"/>
    <property type="molecule type" value="Genomic_DNA"/>
</dbReference>
<proteinExistence type="predicted"/>
<dbReference type="Proteomes" id="UP001386955">
    <property type="component" value="Unassembled WGS sequence"/>
</dbReference>
<accession>A0AAN9XF91</accession>
<evidence type="ECO:0000313" key="2">
    <source>
        <dbReference type="Proteomes" id="UP001386955"/>
    </source>
</evidence>
<evidence type="ECO:0000313" key="1">
    <source>
        <dbReference type="EMBL" id="KAK7389982.1"/>
    </source>
</evidence>
<sequence>MAQQHCYNTTTEHSETDILQRQFMCAISFSLSLSLSPFLKPPIAHSSSSFYFSHITSLFLTSLFSSTQLSKLQISEYLKILASRCTV</sequence>
<comment type="caution">
    <text evidence="1">The sequence shown here is derived from an EMBL/GenBank/DDBJ whole genome shotgun (WGS) entry which is preliminary data.</text>
</comment>
<dbReference type="AlphaFoldDB" id="A0AAN9XF91"/>
<gene>
    <name evidence="1" type="ORF">VNO78_25279</name>
</gene>